<keyword evidence="2" id="KW-1185">Reference proteome</keyword>
<dbReference type="Proteomes" id="UP001320898">
    <property type="component" value="Unassembled WGS sequence"/>
</dbReference>
<sequence>MSSPFEDLLAGIVEPIVDTTFGDEERFDFRPAKMSDSVNGRPSADPGRPLATDVAAIFDSAPLDVDESGGKRDRPGFATTTPQVSVLVSAVPWEIRRGDEVKRKATGEVFRVTEIEPDGLTRVNLHLVLQEVEA</sequence>
<reference evidence="1 2" key="1">
    <citation type="submission" date="2022-04" db="EMBL/GenBank/DDBJ databases">
        <authorList>
            <person name="Ye Y.-Q."/>
            <person name="Du Z.-J."/>
        </authorList>
    </citation>
    <scope>NUCLEOTIDE SEQUENCE [LARGE SCALE GENOMIC DNA]</scope>
    <source>
        <strain evidence="1 2">A6E488</strain>
    </source>
</reference>
<evidence type="ECO:0008006" key="3">
    <source>
        <dbReference type="Google" id="ProtNLM"/>
    </source>
</evidence>
<comment type="caution">
    <text evidence="1">The sequence shown here is derived from an EMBL/GenBank/DDBJ whole genome shotgun (WGS) entry which is preliminary data.</text>
</comment>
<organism evidence="1 2">
    <name type="scientific">Microbaculum marinisediminis</name>
    <dbReference type="NCBI Taxonomy" id="2931392"/>
    <lineage>
        <taxon>Bacteria</taxon>
        <taxon>Pseudomonadati</taxon>
        <taxon>Pseudomonadota</taxon>
        <taxon>Alphaproteobacteria</taxon>
        <taxon>Hyphomicrobiales</taxon>
        <taxon>Tepidamorphaceae</taxon>
        <taxon>Microbaculum</taxon>
    </lineage>
</organism>
<proteinExistence type="predicted"/>
<dbReference type="InterPro" id="IPR008018">
    <property type="entry name" value="Phage_tail_attach_FII"/>
</dbReference>
<accession>A0AAW5QUF5</accession>
<dbReference type="AlphaFoldDB" id="A0AAW5QUF5"/>
<name>A0AAW5QUF5_9HYPH</name>
<dbReference type="GO" id="GO:0019068">
    <property type="term" value="P:virion assembly"/>
    <property type="evidence" value="ECO:0007669"/>
    <property type="project" value="InterPro"/>
</dbReference>
<evidence type="ECO:0000313" key="2">
    <source>
        <dbReference type="Proteomes" id="UP001320898"/>
    </source>
</evidence>
<protein>
    <recommendedName>
        <fullName evidence="3">Head-to-tail stopper</fullName>
    </recommendedName>
</protein>
<gene>
    <name evidence="1" type="ORF">MUB46_01825</name>
</gene>
<dbReference type="RefSeq" id="WP_261614152.1">
    <property type="nucleotide sequence ID" value="NZ_JALIDZ010000001.1"/>
</dbReference>
<dbReference type="EMBL" id="JALIDZ010000001">
    <property type="protein sequence ID" value="MCT8970587.1"/>
    <property type="molecule type" value="Genomic_DNA"/>
</dbReference>
<evidence type="ECO:0000313" key="1">
    <source>
        <dbReference type="EMBL" id="MCT8970587.1"/>
    </source>
</evidence>
<dbReference type="Pfam" id="PF05354">
    <property type="entry name" value="Phage_attach"/>
    <property type="match status" value="1"/>
</dbReference>